<keyword evidence="2" id="KW-1185">Reference proteome</keyword>
<comment type="caution">
    <text evidence="1">The sequence shown here is derived from an EMBL/GenBank/DDBJ whole genome shotgun (WGS) entry which is preliminary data.</text>
</comment>
<dbReference type="Gene3D" id="3.10.50.40">
    <property type="match status" value="1"/>
</dbReference>
<sequence length="320" mass="35345">MTRIKLFFIAIVSSTVLFSCKKDDDSASVVPPRDRATQYASDIADIESYLKTHYLTVTTDANNNPIPAITAIPEGGSQVSIWNQTEYPLQFKMVKNDLRTYSTADPIVGKLIEDPVEYKLYYIKIREGVGQPARLLDSTLVTYKGHLLDGTQFDYRPNPIWLSQERVVSGWRNLMTEFKTGNAIDDPSNPGGTLLTDYGVGLLFIPSGLGYYNSPPSGSSVQAYSPLVFNLNLHSVKYTDADGDGILSYLEDLNGNGNYYDDDTDGDGIPDFLDVDDDGDGTRTRTEIKDSFGNLYPFDLIPNCAGTTGGLKRYLDPSCE</sequence>
<dbReference type="GO" id="GO:0003755">
    <property type="term" value="F:peptidyl-prolyl cis-trans isomerase activity"/>
    <property type="evidence" value="ECO:0007669"/>
    <property type="project" value="InterPro"/>
</dbReference>
<dbReference type="EMBL" id="RBLC01000006">
    <property type="protein sequence ID" value="RKS18424.1"/>
    <property type="molecule type" value="Genomic_DNA"/>
</dbReference>
<reference evidence="1 2" key="1">
    <citation type="submission" date="2018-10" db="EMBL/GenBank/DDBJ databases">
        <title>Genomic Encyclopedia of Archaeal and Bacterial Type Strains, Phase II (KMG-II): from individual species to whole genera.</title>
        <authorList>
            <person name="Goeker M."/>
        </authorList>
    </citation>
    <scope>NUCLEOTIDE SEQUENCE [LARGE SCALE GENOMIC DNA]</scope>
    <source>
        <strain evidence="1 2">DSM 29537</strain>
    </source>
</reference>
<evidence type="ECO:0000313" key="2">
    <source>
        <dbReference type="Proteomes" id="UP000277579"/>
    </source>
</evidence>
<dbReference type="Proteomes" id="UP000277579">
    <property type="component" value="Unassembled WGS sequence"/>
</dbReference>
<name>A0A495LXT3_9FLAO</name>
<protein>
    <submittedName>
        <fullName evidence="1">Uncharacterized protein</fullName>
    </submittedName>
</protein>
<dbReference type="RefSeq" id="WP_121377512.1">
    <property type="nucleotide sequence ID" value="NZ_RBLC01000006.1"/>
</dbReference>
<dbReference type="PROSITE" id="PS51257">
    <property type="entry name" value="PROKAR_LIPOPROTEIN"/>
    <property type="match status" value="1"/>
</dbReference>
<dbReference type="SUPFAM" id="SSF54534">
    <property type="entry name" value="FKBP-like"/>
    <property type="match status" value="1"/>
</dbReference>
<organism evidence="1 2">
    <name type="scientific">Flavobacterium endophyticum</name>
    <dbReference type="NCBI Taxonomy" id="1540163"/>
    <lineage>
        <taxon>Bacteria</taxon>
        <taxon>Pseudomonadati</taxon>
        <taxon>Bacteroidota</taxon>
        <taxon>Flavobacteriia</taxon>
        <taxon>Flavobacteriales</taxon>
        <taxon>Flavobacteriaceae</taxon>
        <taxon>Flavobacterium</taxon>
    </lineage>
</organism>
<accession>A0A495LXT3</accession>
<evidence type="ECO:0000313" key="1">
    <source>
        <dbReference type="EMBL" id="RKS18424.1"/>
    </source>
</evidence>
<proteinExistence type="predicted"/>
<gene>
    <name evidence="1" type="ORF">CLV94_3231</name>
</gene>
<dbReference type="GO" id="GO:0005509">
    <property type="term" value="F:calcium ion binding"/>
    <property type="evidence" value="ECO:0007669"/>
    <property type="project" value="InterPro"/>
</dbReference>
<dbReference type="OrthoDB" id="1424215at2"/>
<dbReference type="InterPro" id="IPR046357">
    <property type="entry name" value="PPIase_dom_sf"/>
</dbReference>
<dbReference type="AlphaFoldDB" id="A0A495LXT3"/>
<dbReference type="InterPro" id="IPR028974">
    <property type="entry name" value="TSP_type-3_rpt"/>
</dbReference>
<dbReference type="SUPFAM" id="SSF103647">
    <property type="entry name" value="TSP type-3 repeat"/>
    <property type="match status" value="1"/>
</dbReference>